<reference evidence="5 6" key="1">
    <citation type="journal article" date="2012" name="Int. J. Syst. Evol. Microbiol.">
        <title>Vibrio caribbeanicus sp. nov., isolated from the marine sponge Scleritoderma cyanea.</title>
        <authorList>
            <person name="Hoffmann M."/>
            <person name="Monday S.R."/>
            <person name="Allard M.W."/>
            <person name="Strain E.A."/>
            <person name="Whittaker P."/>
            <person name="Naum M."/>
            <person name="McCarthy P.J."/>
            <person name="Lopez J.V."/>
            <person name="Fischer M."/>
            <person name="Brown E.W."/>
        </authorList>
    </citation>
    <scope>NUCLEOTIDE SEQUENCE [LARGE SCALE GENOMIC DNA]</scope>
    <source>
        <strain evidence="5 6">LMG 20546</strain>
    </source>
</reference>
<dbReference type="InterPro" id="IPR036388">
    <property type="entry name" value="WH-like_DNA-bd_sf"/>
</dbReference>
<name>E8LQ49_9VIBR</name>
<proteinExistence type="predicted"/>
<dbReference type="EMBL" id="AEVS01000015">
    <property type="protein sequence ID" value="EGA67111.1"/>
    <property type="molecule type" value="Genomic_DNA"/>
</dbReference>
<organism evidence="5 6">
    <name type="scientific">Vibrio brasiliensis LMG 20546</name>
    <dbReference type="NCBI Taxonomy" id="945543"/>
    <lineage>
        <taxon>Bacteria</taxon>
        <taxon>Pseudomonadati</taxon>
        <taxon>Pseudomonadota</taxon>
        <taxon>Gammaproteobacteria</taxon>
        <taxon>Vibrionales</taxon>
        <taxon>Vibrionaceae</taxon>
        <taxon>Vibrio</taxon>
        <taxon>Vibrio oreintalis group</taxon>
    </lineage>
</organism>
<dbReference type="InterPro" id="IPR000792">
    <property type="entry name" value="Tscrpt_reg_LuxR_C"/>
</dbReference>
<dbReference type="PROSITE" id="PS50043">
    <property type="entry name" value="HTH_LUXR_2"/>
    <property type="match status" value="1"/>
</dbReference>
<dbReference type="AlphaFoldDB" id="E8LQ49"/>
<dbReference type="InterPro" id="IPR016032">
    <property type="entry name" value="Sig_transdc_resp-reg_C-effctor"/>
</dbReference>
<dbReference type="Pfam" id="PF00196">
    <property type="entry name" value="GerE"/>
    <property type="match status" value="1"/>
</dbReference>
<evidence type="ECO:0000313" key="6">
    <source>
        <dbReference type="Proteomes" id="UP000004371"/>
    </source>
</evidence>
<dbReference type="PRINTS" id="PR00038">
    <property type="entry name" value="HTHLUXR"/>
</dbReference>
<dbReference type="Gene3D" id="3.40.50.2300">
    <property type="match status" value="1"/>
</dbReference>
<evidence type="ECO:0000313" key="5">
    <source>
        <dbReference type="EMBL" id="EGA67111.1"/>
    </source>
</evidence>
<gene>
    <name evidence="5" type="ORF">VIBR0546_05448</name>
</gene>
<dbReference type="OrthoDB" id="561214at2"/>
<keyword evidence="3" id="KW-0804">Transcription</keyword>
<comment type="caution">
    <text evidence="5">The sequence shown here is derived from an EMBL/GenBank/DDBJ whole genome shotgun (WGS) entry which is preliminary data.</text>
</comment>
<feature type="domain" description="HTH luxR-type" evidence="4">
    <location>
        <begin position="156"/>
        <end position="221"/>
    </location>
</feature>
<accession>E8LQ49</accession>
<dbReference type="eggNOG" id="COG2197">
    <property type="taxonomic scope" value="Bacteria"/>
</dbReference>
<dbReference type="STRING" id="945543.VIBR0546_05448"/>
<keyword evidence="1" id="KW-0805">Transcription regulation</keyword>
<dbReference type="Proteomes" id="UP000004371">
    <property type="component" value="Unassembled WGS sequence"/>
</dbReference>
<evidence type="ECO:0000256" key="2">
    <source>
        <dbReference type="ARBA" id="ARBA00023125"/>
    </source>
</evidence>
<dbReference type="RefSeq" id="WP_006877958.1">
    <property type="nucleotide sequence ID" value="NZ_AEVS01000015.1"/>
</dbReference>
<evidence type="ECO:0000259" key="4">
    <source>
        <dbReference type="PROSITE" id="PS50043"/>
    </source>
</evidence>
<dbReference type="CDD" id="cd06170">
    <property type="entry name" value="LuxR_C_like"/>
    <property type="match status" value="1"/>
</dbReference>
<evidence type="ECO:0000256" key="3">
    <source>
        <dbReference type="ARBA" id="ARBA00023163"/>
    </source>
</evidence>
<sequence length="225" mass="26059">MQTHRNNNNEQKIYTRTIHFLTENVNAKSPLIDKLEQHLELPIPRMQPSDLLLALQQHKHRILLIDHYAYTRLKSQIRNLPLADKSFETIIFNVSHRLSTDEILAFGHLKGLFYQEETIENMAKQCKDIINGENCLPSKVSAQLLYYYRSVVDSQTTPATVDLTIRELQILRCLISGSSNTQIAEDMFISEFTVKSHLQKIFKKLCVKNRAQAASWARQHMNPIS</sequence>
<dbReference type="GO" id="GO:0003677">
    <property type="term" value="F:DNA binding"/>
    <property type="evidence" value="ECO:0007669"/>
    <property type="project" value="UniProtKB-KW"/>
</dbReference>
<evidence type="ECO:0000256" key="1">
    <source>
        <dbReference type="ARBA" id="ARBA00023015"/>
    </source>
</evidence>
<dbReference type="FunFam" id="1.10.10.10:FF:000153">
    <property type="entry name" value="LuxR family transcriptional regulator"/>
    <property type="match status" value="1"/>
</dbReference>
<dbReference type="Gene3D" id="1.10.10.10">
    <property type="entry name" value="Winged helix-like DNA-binding domain superfamily/Winged helix DNA-binding domain"/>
    <property type="match status" value="1"/>
</dbReference>
<dbReference type="SUPFAM" id="SSF46894">
    <property type="entry name" value="C-terminal effector domain of the bipartite response regulators"/>
    <property type="match status" value="1"/>
</dbReference>
<dbReference type="PANTHER" id="PTHR44688">
    <property type="entry name" value="DNA-BINDING TRANSCRIPTIONAL ACTIVATOR DEVR_DOSR"/>
    <property type="match status" value="1"/>
</dbReference>
<dbReference type="SMART" id="SM00421">
    <property type="entry name" value="HTH_LUXR"/>
    <property type="match status" value="1"/>
</dbReference>
<protein>
    <submittedName>
        <fullName evidence="5">LuxR family transcriptional regulator</fullName>
    </submittedName>
</protein>
<keyword evidence="2" id="KW-0238">DNA-binding</keyword>
<dbReference type="PANTHER" id="PTHR44688:SF16">
    <property type="entry name" value="DNA-BINDING TRANSCRIPTIONAL ACTIVATOR DEVR_DOSR"/>
    <property type="match status" value="1"/>
</dbReference>
<dbReference type="GO" id="GO:0006355">
    <property type="term" value="P:regulation of DNA-templated transcription"/>
    <property type="evidence" value="ECO:0007669"/>
    <property type="project" value="InterPro"/>
</dbReference>
<keyword evidence="6" id="KW-1185">Reference proteome</keyword>